<dbReference type="EC" id="2.5.1.18" evidence="3"/>
<keyword evidence="3" id="KW-0963">Cytoplasm</keyword>
<dbReference type="FunFam" id="3.40.30.10:FF:000014">
    <property type="entry name" value="Tau class glutathione S-transferase"/>
    <property type="match status" value="1"/>
</dbReference>
<organism evidence="5 6">
    <name type="scientific">Rhynchospora breviuscula</name>
    <dbReference type="NCBI Taxonomy" id="2022672"/>
    <lineage>
        <taxon>Eukaryota</taxon>
        <taxon>Viridiplantae</taxon>
        <taxon>Streptophyta</taxon>
        <taxon>Embryophyta</taxon>
        <taxon>Tracheophyta</taxon>
        <taxon>Spermatophyta</taxon>
        <taxon>Magnoliopsida</taxon>
        <taxon>Liliopsida</taxon>
        <taxon>Poales</taxon>
        <taxon>Cyperaceae</taxon>
        <taxon>Cyperoideae</taxon>
        <taxon>Rhynchosporeae</taxon>
        <taxon>Rhynchospora</taxon>
    </lineage>
</organism>
<dbReference type="PROSITE" id="PS50404">
    <property type="entry name" value="GST_NTER"/>
    <property type="match status" value="1"/>
</dbReference>
<comment type="function">
    <text evidence="3">Is involved in the conjugation of reduced glutathione to a wide number of exogenous and endogenous hydrophobic electrophiles.</text>
</comment>
<dbReference type="SFLD" id="SFLDS00019">
    <property type="entry name" value="Glutathione_Transferase_(cytos"/>
    <property type="match status" value="1"/>
</dbReference>
<comment type="subcellular location">
    <subcellularLocation>
        <location evidence="3">Cytoplasm</location>
        <location evidence="3">Cytosol</location>
    </subcellularLocation>
</comment>
<evidence type="ECO:0000256" key="2">
    <source>
        <dbReference type="ARBA" id="ARBA00047960"/>
    </source>
</evidence>
<proteinExistence type="inferred from homology"/>
<keyword evidence="1 3" id="KW-0808">Transferase</keyword>
<dbReference type="CDD" id="cd03058">
    <property type="entry name" value="GST_N_Tau"/>
    <property type="match status" value="1"/>
</dbReference>
<keyword evidence="6" id="KW-1185">Reference proteome</keyword>
<dbReference type="SFLD" id="SFLDG01152">
    <property type="entry name" value="Main.3:_Omega-_and_Tau-like"/>
    <property type="match status" value="1"/>
</dbReference>
<dbReference type="InterPro" id="IPR036249">
    <property type="entry name" value="Thioredoxin-like_sf"/>
</dbReference>
<dbReference type="AlphaFoldDB" id="A0A9Q0HYY8"/>
<feature type="domain" description="GST N-terminal" evidence="4">
    <location>
        <begin position="5"/>
        <end position="84"/>
    </location>
</feature>
<dbReference type="GO" id="GO:0006749">
    <property type="term" value="P:glutathione metabolic process"/>
    <property type="evidence" value="ECO:0007669"/>
    <property type="project" value="TreeGrafter"/>
</dbReference>
<dbReference type="EMBL" id="JAMQYH010000001">
    <property type="protein sequence ID" value="KAJ1702703.1"/>
    <property type="molecule type" value="Genomic_DNA"/>
</dbReference>
<dbReference type="InterPro" id="IPR040079">
    <property type="entry name" value="Glutathione_S-Trfase"/>
</dbReference>
<comment type="catalytic activity">
    <reaction evidence="2 3">
        <text>RX + glutathione = an S-substituted glutathione + a halide anion + H(+)</text>
        <dbReference type="Rhea" id="RHEA:16437"/>
        <dbReference type="ChEBI" id="CHEBI:15378"/>
        <dbReference type="ChEBI" id="CHEBI:16042"/>
        <dbReference type="ChEBI" id="CHEBI:17792"/>
        <dbReference type="ChEBI" id="CHEBI:57925"/>
        <dbReference type="ChEBI" id="CHEBI:90779"/>
        <dbReference type="EC" id="2.5.1.18"/>
    </reaction>
</comment>
<accession>A0A9Q0HYY8</accession>
<protein>
    <recommendedName>
        <fullName evidence="3">Glutathione S-transferase</fullName>
        <ecNumber evidence="3">2.5.1.18</ecNumber>
    </recommendedName>
</protein>
<evidence type="ECO:0000256" key="1">
    <source>
        <dbReference type="ARBA" id="ARBA00022679"/>
    </source>
</evidence>
<sequence length="137" mass="16004">MASRNGPVLLDFWVSPFGQRVRIAMAEKGIEYEYKEEDLFNKGELLLKSNPVHKKVPVLFHDAKTICESLIIMEYIDEVWSGKVKLLPSDSYQRAQARFWADFSSKAYECGTRLWKLLKEEKHEAAKTEMIQMLKLF</sequence>
<evidence type="ECO:0000313" key="5">
    <source>
        <dbReference type="EMBL" id="KAJ1702703.1"/>
    </source>
</evidence>
<dbReference type="GO" id="GO:0005829">
    <property type="term" value="C:cytosol"/>
    <property type="evidence" value="ECO:0007669"/>
    <property type="project" value="UniProtKB-SubCell"/>
</dbReference>
<dbReference type="Proteomes" id="UP001151287">
    <property type="component" value="Unassembled WGS sequence"/>
</dbReference>
<dbReference type="PANTHER" id="PTHR11260">
    <property type="entry name" value="GLUTATHIONE S-TRANSFERASE, GST, SUPERFAMILY, GST DOMAIN CONTAINING"/>
    <property type="match status" value="1"/>
</dbReference>
<dbReference type="OrthoDB" id="1891655at2759"/>
<dbReference type="SUPFAM" id="SSF52833">
    <property type="entry name" value="Thioredoxin-like"/>
    <property type="match status" value="1"/>
</dbReference>
<dbReference type="InterPro" id="IPR004045">
    <property type="entry name" value="Glutathione_S-Trfase_N"/>
</dbReference>
<dbReference type="PANTHER" id="PTHR11260:SF781">
    <property type="entry name" value="GLUTATHIONE S-TRANSFERASE U19"/>
    <property type="match status" value="1"/>
</dbReference>
<reference evidence="5" key="1">
    <citation type="journal article" date="2022" name="Cell">
        <title>Repeat-based holocentromeres influence genome architecture and karyotype evolution.</title>
        <authorList>
            <person name="Hofstatter P.G."/>
            <person name="Thangavel G."/>
            <person name="Lux T."/>
            <person name="Neumann P."/>
            <person name="Vondrak T."/>
            <person name="Novak P."/>
            <person name="Zhang M."/>
            <person name="Costa L."/>
            <person name="Castellani M."/>
            <person name="Scott A."/>
            <person name="Toegelov H."/>
            <person name="Fuchs J."/>
            <person name="Mata-Sucre Y."/>
            <person name="Dias Y."/>
            <person name="Vanzela A.L.L."/>
            <person name="Huettel B."/>
            <person name="Almeida C.C.S."/>
            <person name="Simkova H."/>
            <person name="Souza G."/>
            <person name="Pedrosa-Harand A."/>
            <person name="Macas J."/>
            <person name="Mayer K.F.X."/>
            <person name="Houben A."/>
            <person name="Marques A."/>
        </authorList>
    </citation>
    <scope>NUCLEOTIDE SEQUENCE</scope>
    <source>
        <strain evidence="5">RhyBre1mFocal</strain>
    </source>
</reference>
<evidence type="ECO:0000259" key="4">
    <source>
        <dbReference type="PROSITE" id="PS50404"/>
    </source>
</evidence>
<dbReference type="InterPro" id="IPR045073">
    <property type="entry name" value="Omega/Tau-like"/>
</dbReference>
<dbReference type="Gene3D" id="1.20.1050.10">
    <property type="match status" value="1"/>
</dbReference>
<dbReference type="GO" id="GO:0004364">
    <property type="term" value="F:glutathione transferase activity"/>
    <property type="evidence" value="ECO:0007669"/>
    <property type="project" value="UniProtKB-UniRule"/>
</dbReference>
<dbReference type="SFLD" id="SFLDG00358">
    <property type="entry name" value="Main_(cytGST)"/>
    <property type="match status" value="1"/>
</dbReference>
<dbReference type="Pfam" id="PF02798">
    <property type="entry name" value="GST_N"/>
    <property type="match status" value="1"/>
</dbReference>
<evidence type="ECO:0000313" key="6">
    <source>
        <dbReference type="Proteomes" id="UP001151287"/>
    </source>
</evidence>
<evidence type="ECO:0000256" key="3">
    <source>
        <dbReference type="RuleBase" id="RU369102"/>
    </source>
</evidence>
<name>A0A9Q0HYY8_9POAL</name>
<comment type="similarity">
    <text evidence="3">Belongs to the GST superfamily.</text>
</comment>
<gene>
    <name evidence="5" type="ORF">LUZ63_002482</name>
</gene>
<dbReference type="Gene3D" id="3.40.30.10">
    <property type="entry name" value="Glutaredoxin"/>
    <property type="match status" value="1"/>
</dbReference>
<comment type="caution">
    <text evidence="5">The sequence shown here is derived from an EMBL/GenBank/DDBJ whole genome shotgun (WGS) entry which is preliminary data.</text>
</comment>